<comment type="caution">
    <text evidence="9">The sequence shown here is derived from an EMBL/GenBank/DDBJ whole genome shotgun (WGS) entry which is preliminary data.</text>
</comment>
<keyword evidence="2" id="KW-0813">Transport</keyword>
<accession>A0ABU6GLR0</accession>
<dbReference type="PANTHER" id="PTHR30561:SF1">
    <property type="entry name" value="MULTIDRUG TRANSPORTER EMRE"/>
    <property type="match status" value="1"/>
</dbReference>
<gene>
    <name evidence="9" type="ORF">P4H66_12370</name>
</gene>
<dbReference type="InterPro" id="IPR000390">
    <property type="entry name" value="Small_drug/metabolite_transptr"/>
</dbReference>
<evidence type="ECO:0000256" key="3">
    <source>
        <dbReference type="ARBA" id="ARBA00022475"/>
    </source>
</evidence>
<dbReference type="InterPro" id="IPR037185">
    <property type="entry name" value="EmrE-like"/>
</dbReference>
<dbReference type="InterPro" id="IPR045324">
    <property type="entry name" value="Small_multidrug_res"/>
</dbReference>
<comment type="similarity">
    <text evidence="7">Belongs to the drug/metabolite transporter (DMT) superfamily. Small multidrug resistance (SMR) (TC 2.A.7.1) family.</text>
</comment>
<evidence type="ECO:0000256" key="6">
    <source>
        <dbReference type="ARBA" id="ARBA00023136"/>
    </source>
</evidence>
<dbReference type="SUPFAM" id="SSF103481">
    <property type="entry name" value="Multidrug resistance efflux transporter EmrE"/>
    <property type="match status" value="1"/>
</dbReference>
<sequence>MAYLFLFVAILLEVFSSTQLKLSQGFRKFWPSLFTLVGYSVTFYFLALSLKTLSMGVVFATWSGIGTALTVFVAILFLKEKITLRSIAGLCILLFGIILLNFR</sequence>
<organism evidence="9 10">
    <name type="scientific">Paenibacillus dokdonensis</name>
    <dbReference type="NCBI Taxonomy" id="2567944"/>
    <lineage>
        <taxon>Bacteria</taxon>
        <taxon>Bacillati</taxon>
        <taxon>Bacillota</taxon>
        <taxon>Bacilli</taxon>
        <taxon>Bacillales</taxon>
        <taxon>Paenibacillaceae</taxon>
        <taxon>Paenibacillus</taxon>
    </lineage>
</organism>
<dbReference type="Proteomes" id="UP001344632">
    <property type="component" value="Unassembled WGS sequence"/>
</dbReference>
<proteinExistence type="inferred from homology"/>
<evidence type="ECO:0000256" key="7">
    <source>
        <dbReference type="RuleBase" id="RU003942"/>
    </source>
</evidence>
<keyword evidence="6 8" id="KW-0472">Membrane</keyword>
<name>A0ABU6GLR0_9BACL</name>
<feature type="transmembrane region" description="Helical" evidence="8">
    <location>
        <begin position="57"/>
        <end position="78"/>
    </location>
</feature>
<keyword evidence="4 7" id="KW-0812">Transmembrane</keyword>
<keyword evidence="3" id="KW-1003">Cell membrane</keyword>
<keyword evidence="10" id="KW-1185">Reference proteome</keyword>
<evidence type="ECO:0000256" key="1">
    <source>
        <dbReference type="ARBA" id="ARBA00004651"/>
    </source>
</evidence>
<evidence type="ECO:0000256" key="4">
    <source>
        <dbReference type="ARBA" id="ARBA00022692"/>
    </source>
</evidence>
<dbReference type="EMBL" id="JARLKZ010000007">
    <property type="protein sequence ID" value="MEC0240645.1"/>
    <property type="molecule type" value="Genomic_DNA"/>
</dbReference>
<protein>
    <submittedName>
        <fullName evidence="9">Multidrug efflux SMR transporter</fullName>
    </submittedName>
</protein>
<dbReference type="Pfam" id="PF00893">
    <property type="entry name" value="Multi_Drug_Res"/>
    <property type="match status" value="1"/>
</dbReference>
<evidence type="ECO:0000256" key="2">
    <source>
        <dbReference type="ARBA" id="ARBA00022448"/>
    </source>
</evidence>
<keyword evidence="5 8" id="KW-1133">Transmembrane helix</keyword>
<dbReference type="Gene3D" id="1.10.3730.20">
    <property type="match status" value="1"/>
</dbReference>
<evidence type="ECO:0000256" key="8">
    <source>
        <dbReference type="SAM" id="Phobius"/>
    </source>
</evidence>
<reference evidence="9 10" key="1">
    <citation type="submission" date="2023-03" db="EMBL/GenBank/DDBJ databases">
        <title>Bacillus Genome Sequencing.</title>
        <authorList>
            <person name="Dunlap C."/>
        </authorList>
    </citation>
    <scope>NUCLEOTIDE SEQUENCE [LARGE SCALE GENOMIC DNA]</scope>
    <source>
        <strain evidence="9 10">BD-525</strain>
    </source>
</reference>
<comment type="subcellular location">
    <subcellularLocation>
        <location evidence="1 7">Cell membrane</location>
        <topology evidence="1 7">Multi-pass membrane protein</topology>
    </subcellularLocation>
</comment>
<feature type="transmembrane region" description="Helical" evidence="8">
    <location>
        <begin position="84"/>
        <end position="102"/>
    </location>
</feature>
<evidence type="ECO:0000256" key="5">
    <source>
        <dbReference type="ARBA" id="ARBA00022989"/>
    </source>
</evidence>
<dbReference type="RefSeq" id="WP_326088401.1">
    <property type="nucleotide sequence ID" value="NZ_JARLKZ010000007.1"/>
</dbReference>
<evidence type="ECO:0000313" key="9">
    <source>
        <dbReference type="EMBL" id="MEC0240645.1"/>
    </source>
</evidence>
<dbReference type="PANTHER" id="PTHR30561">
    <property type="entry name" value="SMR FAMILY PROTON-DEPENDENT DRUG EFFLUX TRANSPORTER SUGE"/>
    <property type="match status" value="1"/>
</dbReference>
<feature type="transmembrane region" description="Helical" evidence="8">
    <location>
        <begin position="32"/>
        <end position="50"/>
    </location>
</feature>
<evidence type="ECO:0000313" key="10">
    <source>
        <dbReference type="Proteomes" id="UP001344632"/>
    </source>
</evidence>